<dbReference type="PROSITE" id="PS00444">
    <property type="entry name" value="POLYPRENYL_SYNTHASE_2"/>
    <property type="match status" value="1"/>
</dbReference>
<evidence type="ECO:0000256" key="6">
    <source>
        <dbReference type="RuleBase" id="RU004466"/>
    </source>
</evidence>
<dbReference type="PROSITE" id="PS00723">
    <property type="entry name" value="POLYPRENYL_SYNTHASE_1"/>
    <property type="match status" value="1"/>
</dbReference>
<keyword evidence="4" id="KW-0479">Metal-binding</keyword>
<dbReference type="GO" id="GO:0004659">
    <property type="term" value="F:prenyltransferase activity"/>
    <property type="evidence" value="ECO:0007669"/>
    <property type="project" value="InterPro"/>
</dbReference>
<dbReference type="GO" id="GO:0046872">
    <property type="term" value="F:metal ion binding"/>
    <property type="evidence" value="ECO:0007669"/>
    <property type="project" value="UniProtKB-KW"/>
</dbReference>
<evidence type="ECO:0000256" key="1">
    <source>
        <dbReference type="ARBA" id="ARBA00001946"/>
    </source>
</evidence>
<dbReference type="EMBL" id="VKGC01000002">
    <property type="protein sequence ID" value="TSA86622.1"/>
    <property type="molecule type" value="Genomic_DNA"/>
</dbReference>
<proteinExistence type="inferred from homology"/>
<dbReference type="InterPro" id="IPR008949">
    <property type="entry name" value="Isoprenoid_synthase_dom_sf"/>
</dbReference>
<evidence type="ECO:0000256" key="2">
    <source>
        <dbReference type="ARBA" id="ARBA00006706"/>
    </source>
</evidence>
<organism evidence="7 8">
    <name type="scientific">Helicobacter mehlei</name>
    <dbReference type="NCBI Taxonomy" id="2316080"/>
    <lineage>
        <taxon>Bacteria</taxon>
        <taxon>Pseudomonadati</taxon>
        <taxon>Campylobacterota</taxon>
        <taxon>Epsilonproteobacteria</taxon>
        <taxon>Campylobacterales</taxon>
        <taxon>Helicobacteraceae</taxon>
        <taxon>Helicobacter</taxon>
    </lineage>
</organism>
<reference evidence="8" key="1">
    <citation type="submission" date="2019-07" db="EMBL/GenBank/DDBJ databases">
        <title>Helicobacter labacensis sp. nov., Helicobacter mehlei sp. nov. and Helicobacter vulpis sp. nov., isolated from gastric mucosa of red fox (Vulpis vulpis).</title>
        <authorList>
            <person name="Papic B."/>
        </authorList>
    </citation>
    <scope>NUCLEOTIDE SEQUENCE [LARGE SCALE GENOMIC DNA]</scope>
    <source>
        <strain evidence="8">L8b</strain>
    </source>
</reference>
<protein>
    <submittedName>
        <fullName evidence="7">Polyprenyl synthetase family protein</fullName>
    </submittedName>
</protein>
<comment type="cofactor">
    <cofactor evidence="1">
        <name>Mg(2+)</name>
        <dbReference type="ChEBI" id="CHEBI:18420"/>
    </cofactor>
</comment>
<reference evidence="7 8" key="2">
    <citation type="submission" date="2019-07" db="EMBL/GenBank/DDBJ databases">
        <title>Helicobacter labacensis sp. nov., Helicobacter mehlei sp. nov. and Helicobacter vulpis sp. nov., isolated from gastric mucosa of red fox (Vulpis vulpis).</title>
        <authorList>
            <person name="Kusar D."/>
            <person name="Gruntar I."/>
            <person name="Pate M."/>
            <person name="Zajc U."/>
            <person name="Ocepek M."/>
        </authorList>
    </citation>
    <scope>NUCLEOTIDE SEQUENCE [LARGE SCALE GENOMIC DNA]</scope>
    <source>
        <strain evidence="7 8">L8b</strain>
    </source>
</reference>
<dbReference type="Gene3D" id="1.10.600.10">
    <property type="entry name" value="Farnesyl Diphosphate Synthase"/>
    <property type="match status" value="1"/>
</dbReference>
<dbReference type="CDD" id="cd00685">
    <property type="entry name" value="Trans_IPPS_HT"/>
    <property type="match status" value="1"/>
</dbReference>
<sequence>MLHAIQAKIEGYLEEVGSTQVLEMARILGTGKMLRSQLILAICPNHPQVLDFCAIIEMIQSASLLHDDVIDNANTRRGQLALNCTFGDKSAIMLGDIFYSKAFCELGKLDPQIVQVVAQSVVALSRGELKDVSASHVFNPDPKIYLDIISDKSASLIVASSCGAALLQGLDTKRYYTFGLNFGLAFQIIDDLLDITQSPEVLGKPAFGDFKEGKSTLPYILLYQRLDQPQQEVLLSYFKQDNSDAVAWCQAEFAKHGIIQEVFSQAQKYLQIALKAIEGEGNTQLENMAKQILEREF</sequence>
<comment type="similarity">
    <text evidence="2 6">Belongs to the FPP/GGPP synthase family.</text>
</comment>
<dbReference type="RefSeq" id="WP_120947741.1">
    <property type="nucleotide sequence ID" value="NZ_QXQP01000004.1"/>
</dbReference>
<keyword evidence="5" id="KW-0460">Magnesium</keyword>
<dbReference type="PANTHER" id="PTHR12001">
    <property type="entry name" value="GERANYLGERANYL PYROPHOSPHATE SYNTHASE"/>
    <property type="match status" value="1"/>
</dbReference>
<evidence type="ECO:0000256" key="3">
    <source>
        <dbReference type="ARBA" id="ARBA00022679"/>
    </source>
</evidence>
<name>A0A553V2G4_9HELI</name>
<dbReference type="GO" id="GO:0008299">
    <property type="term" value="P:isoprenoid biosynthetic process"/>
    <property type="evidence" value="ECO:0007669"/>
    <property type="project" value="InterPro"/>
</dbReference>
<evidence type="ECO:0000256" key="5">
    <source>
        <dbReference type="ARBA" id="ARBA00022842"/>
    </source>
</evidence>
<dbReference type="AlphaFoldDB" id="A0A553V2G4"/>
<keyword evidence="8" id="KW-1185">Reference proteome</keyword>
<accession>A0A553V2G4</accession>
<gene>
    <name evidence="7" type="ORF">FNE76_01450</name>
</gene>
<evidence type="ECO:0000313" key="7">
    <source>
        <dbReference type="EMBL" id="TSA86622.1"/>
    </source>
</evidence>
<dbReference type="SUPFAM" id="SSF48576">
    <property type="entry name" value="Terpenoid synthases"/>
    <property type="match status" value="1"/>
</dbReference>
<comment type="caution">
    <text evidence="7">The sequence shown here is derived from an EMBL/GenBank/DDBJ whole genome shotgun (WGS) entry which is preliminary data.</text>
</comment>
<dbReference type="InterPro" id="IPR033749">
    <property type="entry name" value="Polyprenyl_synt_CS"/>
</dbReference>
<dbReference type="Pfam" id="PF00348">
    <property type="entry name" value="polyprenyl_synt"/>
    <property type="match status" value="1"/>
</dbReference>
<dbReference type="OrthoDB" id="9805316at2"/>
<dbReference type="SFLD" id="SFLDS00005">
    <property type="entry name" value="Isoprenoid_Synthase_Type_I"/>
    <property type="match status" value="1"/>
</dbReference>
<dbReference type="InterPro" id="IPR000092">
    <property type="entry name" value="Polyprenyl_synt"/>
</dbReference>
<keyword evidence="3 6" id="KW-0808">Transferase</keyword>
<evidence type="ECO:0000256" key="4">
    <source>
        <dbReference type="ARBA" id="ARBA00022723"/>
    </source>
</evidence>
<dbReference type="PANTHER" id="PTHR12001:SF69">
    <property type="entry name" value="ALL TRANS-POLYPRENYL-DIPHOSPHATE SYNTHASE PDSS1"/>
    <property type="match status" value="1"/>
</dbReference>
<evidence type="ECO:0000313" key="8">
    <source>
        <dbReference type="Proteomes" id="UP000319322"/>
    </source>
</evidence>
<dbReference type="Proteomes" id="UP000319322">
    <property type="component" value="Unassembled WGS sequence"/>
</dbReference>
<reference evidence="7 8" key="3">
    <citation type="submission" date="2019-07" db="EMBL/GenBank/DDBJ databases">
        <authorList>
            <person name="Papic B."/>
        </authorList>
    </citation>
    <scope>NUCLEOTIDE SEQUENCE [LARGE SCALE GENOMIC DNA]</scope>
    <source>
        <strain evidence="7 8">L8b</strain>
    </source>
</reference>